<keyword evidence="2" id="KW-1185">Reference proteome</keyword>
<accession>A0A9N9KGN6</accession>
<name>A0A9N9KGN6_9GLOM</name>
<dbReference type="AlphaFoldDB" id="A0A9N9KGN6"/>
<evidence type="ECO:0000313" key="2">
    <source>
        <dbReference type="Proteomes" id="UP000789759"/>
    </source>
</evidence>
<sequence>NIIDLDKYLSQEEFEFLKTLDLIKNDAVLDTGIHFIQIRVSDPERPHDNLNLLSNWEALVPSIKNLRYEFIKPISDYKEYNETPYMP</sequence>
<evidence type="ECO:0000313" key="1">
    <source>
        <dbReference type="EMBL" id="CAG8830538.1"/>
    </source>
</evidence>
<proteinExistence type="predicted"/>
<dbReference type="EMBL" id="CAJVQA010064249">
    <property type="protein sequence ID" value="CAG8830538.1"/>
    <property type="molecule type" value="Genomic_DNA"/>
</dbReference>
<dbReference type="Proteomes" id="UP000789759">
    <property type="component" value="Unassembled WGS sequence"/>
</dbReference>
<protein>
    <submittedName>
        <fullName evidence="1">22933_t:CDS:1</fullName>
    </submittedName>
</protein>
<organism evidence="1 2">
    <name type="scientific">Cetraspora pellucida</name>
    <dbReference type="NCBI Taxonomy" id="1433469"/>
    <lineage>
        <taxon>Eukaryota</taxon>
        <taxon>Fungi</taxon>
        <taxon>Fungi incertae sedis</taxon>
        <taxon>Mucoromycota</taxon>
        <taxon>Glomeromycotina</taxon>
        <taxon>Glomeromycetes</taxon>
        <taxon>Diversisporales</taxon>
        <taxon>Gigasporaceae</taxon>
        <taxon>Cetraspora</taxon>
    </lineage>
</organism>
<comment type="caution">
    <text evidence="1">The sequence shown here is derived from an EMBL/GenBank/DDBJ whole genome shotgun (WGS) entry which is preliminary data.</text>
</comment>
<gene>
    <name evidence="1" type="ORF">CPELLU_LOCUS20617</name>
</gene>
<feature type="non-terminal residue" evidence="1">
    <location>
        <position position="1"/>
    </location>
</feature>
<reference evidence="1" key="1">
    <citation type="submission" date="2021-06" db="EMBL/GenBank/DDBJ databases">
        <authorList>
            <person name="Kallberg Y."/>
            <person name="Tangrot J."/>
            <person name="Rosling A."/>
        </authorList>
    </citation>
    <scope>NUCLEOTIDE SEQUENCE</scope>
    <source>
        <strain evidence="1">FL966</strain>
    </source>
</reference>
<dbReference type="OrthoDB" id="2439677at2759"/>